<evidence type="ECO:0000313" key="1">
    <source>
        <dbReference type="EMBL" id="KAG5630849.1"/>
    </source>
</evidence>
<reference evidence="1 2" key="1">
    <citation type="submission" date="2020-09" db="EMBL/GenBank/DDBJ databases">
        <title>De no assembly of potato wild relative species, Solanum commersonii.</title>
        <authorList>
            <person name="Cho K."/>
        </authorList>
    </citation>
    <scope>NUCLEOTIDE SEQUENCE [LARGE SCALE GENOMIC DNA]</scope>
    <source>
        <strain evidence="1">LZ3.2</strain>
        <tissue evidence="1">Leaf</tissue>
    </source>
</reference>
<feature type="non-terminal residue" evidence="1">
    <location>
        <position position="1"/>
    </location>
</feature>
<proteinExistence type="predicted"/>
<feature type="non-terminal residue" evidence="1">
    <location>
        <position position="96"/>
    </location>
</feature>
<accession>A0A9J6B2A5</accession>
<comment type="caution">
    <text evidence="1">The sequence shown here is derived from an EMBL/GenBank/DDBJ whole genome shotgun (WGS) entry which is preliminary data.</text>
</comment>
<dbReference type="AlphaFoldDB" id="A0A9J6B2A5"/>
<name>A0A9J6B2A5_SOLCO</name>
<dbReference type="EMBL" id="JACXVP010000001">
    <property type="protein sequence ID" value="KAG5630849.1"/>
    <property type="molecule type" value="Genomic_DNA"/>
</dbReference>
<evidence type="ECO:0000313" key="2">
    <source>
        <dbReference type="Proteomes" id="UP000824120"/>
    </source>
</evidence>
<sequence>ESPYGLNLAQSSSVLSLEGKDQVCEERVGFIGRRFKSGDEPNRRADHLVYQRSRLTTLSVNPRPSPTHSTRESEWAKAEIVLKCYTSVFLRNRVDL</sequence>
<organism evidence="1 2">
    <name type="scientific">Solanum commersonii</name>
    <name type="common">Commerson's wild potato</name>
    <name type="synonym">Commerson's nightshade</name>
    <dbReference type="NCBI Taxonomy" id="4109"/>
    <lineage>
        <taxon>Eukaryota</taxon>
        <taxon>Viridiplantae</taxon>
        <taxon>Streptophyta</taxon>
        <taxon>Embryophyta</taxon>
        <taxon>Tracheophyta</taxon>
        <taxon>Spermatophyta</taxon>
        <taxon>Magnoliopsida</taxon>
        <taxon>eudicotyledons</taxon>
        <taxon>Gunneridae</taxon>
        <taxon>Pentapetalae</taxon>
        <taxon>asterids</taxon>
        <taxon>lamiids</taxon>
        <taxon>Solanales</taxon>
        <taxon>Solanaceae</taxon>
        <taxon>Solanoideae</taxon>
        <taxon>Solaneae</taxon>
        <taxon>Solanum</taxon>
    </lineage>
</organism>
<dbReference type="Proteomes" id="UP000824120">
    <property type="component" value="Chromosome 1"/>
</dbReference>
<keyword evidence="2" id="KW-1185">Reference proteome</keyword>
<protein>
    <submittedName>
        <fullName evidence="1">Uncharacterized protein</fullName>
    </submittedName>
</protein>
<gene>
    <name evidence="1" type="ORF">H5410_002566</name>
</gene>